<name>A0ABQ5WDM5_9HYPH</name>
<dbReference type="Proteomes" id="UP001156691">
    <property type="component" value="Unassembled WGS sequence"/>
</dbReference>
<comment type="caution">
    <text evidence="1">The sequence shown here is derived from an EMBL/GenBank/DDBJ whole genome shotgun (WGS) entry which is preliminary data.</text>
</comment>
<gene>
    <name evidence="1" type="ORF">GCM10010862_53210</name>
</gene>
<evidence type="ECO:0000313" key="1">
    <source>
        <dbReference type="EMBL" id="GLQ58062.1"/>
    </source>
</evidence>
<reference evidence="2" key="1">
    <citation type="journal article" date="2019" name="Int. J. Syst. Evol. Microbiol.">
        <title>The Global Catalogue of Microorganisms (GCM) 10K type strain sequencing project: providing services to taxonomists for standard genome sequencing and annotation.</title>
        <authorList>
            <consortium name="The Broad Institute Genomics Platform"/>
            <consortium name="The Broad Institute Genome Sequencing Center for Infectious Disease"/>
            <person name="Wu L."/>
            <person name="Ma J."/>
        </authorList>
    </citation>
    <scope>NUCLEOTIDE SEQUENCE [LARGE SCALE GENOMIC DNA]</scope>
    <source>
        <strain evidence="2">NBRC 112416</strain>
    </source>
</reference>
<accession>A0ABQ5WDM5</accession>
<sequence>MTHIRFPRVVAHGQTKMGWEGSVLEPVGWASDQKRVNQKKEVAAVLIVDVVNFAEISERPVSLQTESQ</sequence>
<organism evidence="1 2">
    <name type="scientific">Devosia nitrariae</name>
    <dbReference type="NCBI Taxonomy" id="2071872"/>
    <lineage>
        <taxon>Bacteria</taxon>
        <taxon>Pseudomonadati</taxon>
        <taxon>Pseudomonadota</taxon>
        <taxon>Alphaproteobacteria</taxon>
        <taxon>Hyphomicrobiales</taxon>
        <taxon>Devosiaceae</taxon>
        <taxon>Devosia</taxon>
    </lineage>
</organism>
<protein>
    <recommendedName>
        <fullName evidence="3">Guanylate cyclase domain-containing protein</fullName>
    </recommendedName>
</protein>
<keyword evidence="2" id="KW-1185">Reference proteome</keyword>
<evidence type="ECO:0000313" key="2">
    <source>
        <dbReference type="Proteomes" id="UP001156691"/>
    </source>
</evidence>
<proteinExistence type="predicted"/>
<dbReference type="EMBL" id="BSNS01000029">
    <property type="protein sequence ID" value="GLQ58062.1"/>
    <property type="molecule type" value="Genomic_DNA"/>
</dbReference>
<evidence type="ECO:0008006" key="3">
    <source>
        <dbReference type="Google" id="ProtNLM"/>
    </source>
</evidence>